<sequence>MSSKKFARLIAPNDASITTWLTAGALFQLLSISVFPRTLSVLLPITYAIYRLAKAVKDSRSVYTGTFTSVKRGRWTAQLPAPGSTEPRGIVCFVLGARFNHPLGKAAPGVIGIAGALQQMWTEAEENREKWGFLGRTSTLIDISDGEATSMAWLSYWNDMEGLQKFSESSVHRLGQTEYIGNKYPYIGIMHETFKAPEGCWETIYLNMPPWGLGKSKPLGKDKGDATEDENILQRVLRPEQENMYRRMRGKM</sequence>
<dbReference type="EMBL" id="JAADJZ010000012">
    <property type="protein sequence ID" value="KAF2871122.1"/>
    <property type="molecule type" value="Genomic_DNA"/>
</dbReference>
<comment type="caution">
    <text evidence="1">The sequence shown here is derived from an EMBL/GenBank/DDBJ whole genome shotgun (WGS) entry which is preliminary data.</text>
</comment>
<organism evidence="1 2">
    <name type="scientific">Massariosphaeria phaeospora</name>
    <dbReference type="NCBI Taxonomy" id="100035"/>
    <lineage>
        <taxon>Eukaryota</taxon>
        <taxon>Fungi</taxon>
        <taxon>Dikarya</taxon>
        <taxon>Ascomycota</taxon>
        <taxon>Pezizomycotina</taxon>
        <taxon>Dothideomycetes</taxon>
        <taxon>Pleosporomycetidae</taxon>
        <taxon>Pleosporales</taxon>
        <taxon>Pleosporales incertae sedis</taxon>
        <taxon>Massariosphaeria</taxon>
    </lineage>
</organism>
<dbReference type="Proteomes" id="UP000481861">
    <property type="component" value="Unassembled WGS sequence"/>
</dbReference>
<dbReference type="AlphaFoldDB" id="A0A7C8ME60"/>
<accession>A0A7C8ME60</accession>
<evidence type="ECO:0000313" key="1">
    <source>
        <dbReference type="EMBL" id="KAF2871122.1"/>
    </source>
</evidence>
<dbReference type="OrthoDB" id="3202396at2759"/>
<dbReference type="Pfam" id="PF13826">
    <property type="entry name" value="Monooxy_af470-like"/>
    <property type="match status" value="1"/>
</dbReference>
<proteinExistence type="predicted"/>
<reference evidence="1 2" key="1">
    <citation type="submission" date="2020-01" db="EMBL/GenBank/DDBJ databases">
        <authorList>
            <consortium name="DOE Joint Genome Institute"/>
            <person name="Haridas S."/>
            <person name="Albert R."/>
            <person name="Binder M."/>
            <person name="Bloem J."/>
            <person name="Labutti K."/>
            <person name="Salamov A."/>
            <person name="Andreopoulos B."/>
            <person name="Baker S.E."/>
            <person name="Barry K."/>
            <person name="Bills G."/>
            <person name="Bluhm B.H."/>
            <person name="Cannon C."/>
            <person name="Castanera R."/>
            <person name="Culley D.E."/>
            <person name="Daum C."/>
            <person name="Ezra D."/>
            <person name="Gonzalez J.B."/>
            <person name="Henrissat B."/>
            <person name="Kuo A."/>
            <person name="Liang C."/>
            <person name="Lipzen A."/>
            <person name="Lutzoni F."/>
            <person name="Magnuson J."/>
            <person name="Mondo S."/>
            <person name="Nolan M."/>
            <person name="Ohm R."/>
            <person name="Pangilinan J."/>
            <person name="Park H.-J.H."/>
            <person name="Ramirez L."/>
            <person name="Alfaro M."/>
            <person name="Sun H."/>
            <person name="Tritt A."/>
            <person name="Yoshinaga Y."/>
            <person name="Zwiers L.-H.L."/>
            <person name="Turgeon B.G."/>
            <person name="Goodwin S.B."/>
            <person name="Spatafora J.W."/>
            <person name="Crous P.W."/>
            <person name="Grigoriev I.V."/>
        </authorList>
    </citation>
    <scope>NUCLEOTIDE SEQUENCE [LARGE SCALE GENOMIC DNA]</scope>
    <source>
        <strain evidence="1 2">CBS 611.86</strain>
    </source>
</reference>
<protein>
    <submittedName>
        <fullName evidence="1">Uncharacterized protein</fullName>
    </submittedName>
</protein>
<dbReference type="InterPro" id="IPR025444">
    <property type="entry name" value="Monooxy_af470"/>
</dbReference>
<name>A0A7C8ME60_9PLEO</name>
<gene>
    <name evidence="1" type="ORF">BDV95DRAFT_637663</name>
</gene>
<keyword evidence="2" id="KW-1185">Reference proteome</keyword>
<evidence type="ECO:0000313" key="2">
    <source>
        <dbReference type="Proteomes" id="UP000481861"/>
    </source>
</evidence>